<evidence type="ECO:0000256" key="1">
    <source>
        <dbReference type="SAM" id="Phobius"/>
    </source>
</evidence>
<dbReference type="AlphaFoldDB" id="A0A7C8ZCS2"/>
<keyword evidence="1" id="KW-0812">Transmembrane</keyword>
<name>A0A7C8ZCS2_OPUST</name>
<feature type="transmembrane region" description="Helical" evidence="1">
    <location>
        <begin position="15"/>
        <end position="36"/>
    </location>
</feature>
<sequence>MLSQSSFYLLKAMPLYVLMIFTASPTGVKLIVCCLLKPVACRSLISLSCLIKETRLSFCLERVGVLPRLRSHTLTLLIRRVMVCRARLCSGSVAGLNLWSASGKGCLCC</sequence>
<reference evidence="2" key="1">
    <citation type="journal article" date="2013" name="J. Plant Res.">
        <title>Effect of fungi and light on seed germination of three Opuntia species from semiarid lands of central Mexico.</title>
        <authorList>
            <person name="Delgado-Sanchez P."/>
            <person name="Jimenez-Bremont J.F."/>
            <person name="Guerrero-Gonzalez Mde L."/>
            <person name="Flores J."/>
        </authorList>
    </citation>
    <scope>NUCLEOTIDE SEQUENCE</scope>
    <source>
        <tissue evidence="2">Cladode</tissue>
    </source>
</reference>
<dbReference type="EMBL" id="GISG01116684">
    <property type="protein sequence ID" value="MBA4640038.1"/>
    <property type="molecule type" value="Transcribed_RNA"/>
</dbReference>
<organism evidence="2">
    <name type="scientific">Opuntia streptacantha</name>
    <name type="common">Prickly pear cactus</name>
    <name type="synonym">Opuntia cardona</name>
    <dbReference type="NCBI Taxonomy" id="393608"/>
    <lineage>
        <taxon>Eukaryota</taxon>
        <taxon>Viridiplantae</taxon>
        <taxon>Streptophyta</taxon>
        <taxon>Embryophyta</taxon>
        <taxon>Tracheophyta</taxon>
        <taxon>Spermatophyta</taxon>
        <taxon>Magnoliopsida</taxon>
        <taxon>eudicotyledons</taxon>
        <taxon>Gunneridae</taxon>
        <taxon>Pentapetalae</taxon>
        <taxon>Caryophyllales</taxon>
        <taxon>Cactineae</taxon>
        <taxon>Cactaceae</taxon>
        <taxon>Opuntioideae</taxon>
        <taxon>Opuntia</taxon>
    </lineage>
</organism>
<reference evidence="2" key="2">
    <citation type="submission" date="2020-07" db="EMBL/GenBank/DDBJ databases">
        <authorList>
            <person name="Vera ALvarez R."/>
            <person name="Arias-Moreno D.M."/>
            <person name="Jimenez-Jacinto V."/>
            <person name="Jimenez-Bremont J.F."/>
            <person name="Swaminathan K."/>
            <person name="Moose S.P."/>
            <person name="Guerrero-Gonzalez M.L."/>
            <person name="Marino-Ramirez L."/>
            <person name="Landsman D."/>
            <person name="Rodriguez-Kessler M."/>
            <person name="Delgado-Sanchez P."/>
        </authorList>
    </citation>
    <scope>NUCLEOTIDE SEQUENCE</scope>
    <source>
        <tissue evidence="2">Cladode</tissue>
    </source>
</reference>
<keyword evidence="1" id="KW-1133">Transmembrane helix</keyword>
<evidence type="ECO:0000313" key="2">
    <source>
        <dbReference type="EMBL" id="MBA4640038.1"/>
    </source>
</evidence>
<keyword evidence="1" id="KW-0472">Membrane</keyword>
<proteinExistence type="predicted"/>
<protein>
    <submittedName>
        <fullName evidence="2">Uncharacterized protein</fullName>
    </submittedName>
</protein>
<accession>A0A7C8ZCS2</accession>